<comment type="caution">
    <text evidence="1">The sequence shown here is derived from an EMBL/GenBank/DDBJ whole genome shotgun (WGS) entry which is preliminary data.</text>
</comment>
<sequence length="59" mass="6813">MIFRIGSDKAAPIKAYYTEPLRRREINSISGEIFNRNKAMFEAVCVDLKKNSLDDVTYL</sequence>
<dbReference type="Proteomes" id="UP000596742">
    <property type="component" value="Unassembled WGS sequence"/>
</dbReference>
<evidence type="ECO:0000313" key="1">
    <source>
        <dbReference type="EMBL" id="VDH91763.1"/>
    </source>
</evidence>
<accession>A0A8B6BJH6</accession>
<keyword evidence="2" id="KW-1185">Reference proteome</keyword>
<protein>
    <submittedName>
        <fullName evidence="1">Uncharacterized protein</fullName>
    </submittedName>
</protein>
<dbReference type="AlphaFoldDB" id="A0A8B6BJH6"/>
<reference evidence="1" key="1">
    <citation type="submission" date="2018-11" db="EMBL/GenBank/DDBJ databases">
        <authorList>
            <person name="Alioto T."/>
            <person name="Alioto T."/>
        </authorList>
    </citation>
    <scope>NUCLEOTIDE SEQUENCE</scope>
</reference>
<proteinExistence type="predicted"/>
<evidence type="ECO:0000313" key="2">
    <source>
        <dbReference type="Proteomes" id="UP000596742"/>
    </source>
</evidence>
<dbReference type="EMBL" id="UYJE01000261">
    <property type="protein sequence ID" value="VDH91763.1"/>
    <property type="molecule type" value="Genomic_DNA"/>
</dbReference>
<organism evidence="1 2">
    <name type="scientific">Mytilus galloprovincialis</name>
    <name type="common">Mediterranean mussel</name>
    <dbReference type="NCBI Taxonomy" id="29158"/>
    <lineage>
        <taxon>Eukaryota</taxon>
        <taxon>Metazoa</taxon>
        <taxon>Spiralia</taxon>
        <taxon>Lophotrochozoa</taxon>
        <taxon>Mollusca</taxon>
        <taxon>Bivalvia</taxon>
        <taxon>Autobranchia</taxon>
        <taxon>Pteriomorphia</taxon>
        <taxon>Mytilida</taxon>
        <taxon>Mytiloidea</taxon>
        <taxon>Mytilidae</taxon>
        <taxon>Mytilinae</taxon>
        <taxon>Mytilus</taxon>
    </lineage>
</organism>
<gene>
    <name evidence="1" type="ORF">MGAL_10B000921</name>
</gene>
<name>A0A8B6BJH6_MYTGA</name>